<feature type="transmembrane region" description="Helical" evidence="2">
    <location>
        <begin position="103"/>
        <end position="124"/>
    </location>
</feature>
<dbReference type="EMBL" id="CALNXI010003378">
    <property type="protein sequence ID" value="CAH3193080.1"/>
    <property type="molecule type" value="Genomic_DNA"/>
</dbReference>
<feature type="coiled-coil region" evidence="1">
    <location>
        <begin position="206"/>
        <end position="233"/>
    </location>
</feature>
<evidence type="ECO:0000256" key="1">
    <source>
        <dbReference type="SAM" id="Coils"/>
    </source>
</evidence>
<accession>A0ABN8SP83</accession>
<reference evidence="4 5" key="1">
    <citation type="submission" date="2022-05" db="EMBL/GenBank/DDBJ databases">
        <authorList>
            <consortium name="Genoscope - CEA"/>
            <person name="William W."/>
        </authorList>
    </citation>
    <scope>NUCLEOTIDE SEQUENCE [LARGE SCALE GENOMIC DNA]</scope>
</reference>
<sequence>MSALALSNVLLSISGIGTGVGFTLAEGNLMDEMQRKLEKVKKDVEDAGKLYDHVYYLVCANLDRLKKSIDRLPTDFVKKIERIIEADLDSSLAEKALAVVGKAVGYTSAAVGLGVGILGLALCWKNKSGVQPKREPSAFQDIEVPPLAPTQVTESTRPTATEEPSSVSTLTKLDKWGKGLSIAATVFGLAGLATTIGLGVWDIKKLNKAIADLDEKQNQISKFQRGMEEVLDEVITAAGLPAKSYDDLKKLAATWKKISVQFESYSTRMDYAIEGYFMGKALDDVKERVLKHTDPSDKPFPDDAYPLAKVLADNIRYLFENGKTDKEVINFFATENPKEGLRFLFGGYFIGSLRDVYDMQKQ</sequence>
<protein>
    <submittedName>
        <fullName evidence="4">Uncharacterized protein</fullName>
    </submittedName>
</protein>
<keyword evidence="2" id="KW-0812">Transmembrane</keyword>
<gene>
    <name evidence="4" type="ORF">PEVE_00025130</name>
</gene>
<organism evidence="4 5">
    <name type="scientific">Porites evermanni</name>
    <dbReference type="NCBI Taxonomy" id="104178"/>
    <lineage>
        <taxon>Eukaryota</taxon>
        <taxon>Metazoa</taxon>
        <taxon>Cnidaria</taxon>
        <taxon>Anthozoa</taxon>
        <taxon>Hexacorallia</taxon>
        <taxon>Scleractinia</taxon>
        <taxon>Fungiina</taxon>
        <taxon>Poritidae</taxon>
        <taxon>Porites</taxon>
    </lineage>
</organism>
<keyword evidence="2" id="KW-0472">Membrane</keyword>
<name>A0ABN8SP83_9CNID</name>
<evidence type="ECO:0000313" key="4">
    <source>
        <dbReference type="EMBL" id="CAH3193080.1"/>
    </source>
</evidence>
<proteinExistence type="predicted"/>
<evidence type="ECO:0000256" key="3">
    <source>
        <dbReference type="SAM" id="SignalP"/>
    </source>
</evidence>
<keyword evidence="2" id="KW-1133">Transmembrane helix</keyword>
<keyword evidence="5" id="KW-1185">Reference proteome</keyword>
<feature type="transmembrane region" description="Helical" evidence="2">
    <location>
        <begin position="180"/>
        <end position="201"/>
    </location>
</feature>
<evidence type="ECO:0000256" key="2">
    <source>
        <dbReference type="SAM" id="Phobius"/>
    </source>
</evidence>
<keyword evidence="3" id="KW-0732">Signal</keyword>
<dbReference type="Proteomes" id="UP001159427">
    <property type="component" value="Unassembled WGS sequence"/>
</dbReference>
<feature type="signal peptide" evidence="3">
    <location>
        <begin position="1"/>
        <end position="25"/>
    </location>
</feature>
<comment type="caution">
    <text evidence="4">The sequence shown here is derived from an EMBL/GenBank/DDBJ whole genome shotgun (WGS) entry which is preliminary data.</text>
</comment>
<keyword evidence="1" id="KW-0175">Coiled coil</keyword>
<feature type="chain" id="PRO_5045747430" evidence="3">
    <location>
        <begin position="26"/>
        <end position="362"/>
    </location>
</feature>
<evidence type="ECO:0000313" key="5">
    <source>
        <dbReference type="Proteomes" id="UP001159427"/>
    </source>
</evidence>